<evidence type="ECO:0000256" key="10">
    <source>
        <dbReference type="ARBA" id="ARBA00049348"/>
    </source>
</evidence>
<evidence type="ECO:0000256" key="9">
    <source>
        <dbReference type="ARBA" id="ARBA00023204"/>
    </source>
</evidence>
<keyword evidence="7" id="KW-0805">Transcription regulation</keyword>
<keyword evidence="6" id="KW-0227">DNA damage</keyword>
<protein>
    <recommendedName>
        <fullName evidence="3">methylated-DNA--[protein]-cysteine S-methyltransferase</fullName>
        <ecNumber evidence="3">2.1.1.63</ecNumber>
    </recommendedName>
</protein>
<evidence type="ECO:0000256" key="4">
    <source>
        <dbReference type="ARBA" id="ARBA00022603"/>
    </source>
</evidence>
<evidence type="ECO:0000256" key="7">
    <source>
        <dbReference type="ARBA" id="ARBA00023015"/>
    </source>
</evidence>
<evidence type="ECO:0000313" key="13">
    <source>
        <dbReference type="Proteomes" id="UP000245880"/>
    </source>
</evidence>
<dbReference type="InterPro" id="IPR018060">
    <property type="entry name" value="HTH_AraC"/>
</dbReference>
<evidence type="ECO:0000256" key="3">
    <source>
        <dbReference type="ARBA" id="ARBA00011918"/>
    </source>
</evidence>
<dbReference type="NCBIfam" id="TIGR00589">
    <property type="entry name" value="ogt"/>
    <property type="match status" value="1"/>
</dbReference>
<evidence type="ECO:0000313" key="12">
    <source>
        <dbReference type="EMBL" id="PWJ56816.1"/>
    </source>
</evidence>
<dbReference type="GO" id="GO:0003700">
    <property type="term" value="F:DNA-binding transcription factor activity"/>
    <property type="evidence" value="ECO:0007669"/>
    <property type="project" value="InterPro"/>
</dbReference>
<dbReference type="EMBL" id="QGDT01000010">
    <property type="protein sequence ID" value="PWJ56816.1"/>
    <property type="molecule type" value="Genomic_DNA"/>
</dbReference>
<dbReference type="InterPro" id="IPR036631">
    <property type="entry name" value="MGMT_N_sf"/>
</dbReference>
<dbReference type="PANTHER" id="PTHR10815:SF13">
    <property type="entry name" value="METHYLATED-DNA--PROTEIN-CYSTEINE METHYLTRANSFERASE"/>
    <property type="match status" value="1"/>
</dbReference>
<comment type="similarity">
    <text evidence="2">Belongs to the MGMT family.</text>
</comment>
<evidence type="ECO:0000256" key="6">
    <source>
        <dbReference type="ARBA" id="ARBA00022763"/>
    </source>
</evidence>
<dbReference type="PROSITE" id="PS00374">
    <property type="entry name" value="MGMT"/>
    <property type="match status" value="1"/>
</dbReference>
<dbReference type="GO" id="GO:0032259">
    <property type="term" value="P:methylation"/>
    <property type="evidence" value="ECO:0007669"/>
    <property type="project" value="UniProtKB-KW"/>
</dbReference>
<dbReference type="GO" id="GO:0006281">
    <property type="term" value="P:DNA repair"/>
    <property type="evidence" value="ECO:0007669"/>
    <property type="project" value="UniProtKB-KW"/>
</dbReference>
<dbReference type="SUPFAM" id="SSF46767">
    <property type="entry name" value="Methylated DNA-protein cysteine methyltransferase, C-terminal domain"/>
    <property type="match status" value="1"/>
</dbReference>
<dbReference type="AlphaFoldDB" id="A0A316AGA0"/>
<keyword evidence="8" id="KW-0804">Transcription</keyword>
<dbReference type="Gene3D" id="3.30.160.70">
    <property type="entry name" value="Methylated DNA-protein cysteine methyltransferase domain"/>
    <property type="match status" value="1"/>
</dbReference>
<dbReference type="InterPro" id="IPR001497">
    <property type="entry name" value="MethylDNA_cys_MeTrfase_AS"/>
</dbReference>
<dbReference type="InterPro" id="IPR014048">
    <property type="entry name" value="MethylDNA_cys_MeTrfase_DNA-bd"/>
</dbReference>
<dbReference type="EC" id="2.1.1.63" evidence="3"/>
<dbReference type="InterPro" id="IPR036217">
    <property type="entry name" value="MethylDNA_cys_MeTrfase_DNAb"/>
</dbReference>
<dbReference type="CDD" id="cd06445">
    <property type="entry name" value="ATase"/>
    <property type="match status" value="1"/>
</dbReference>
<proteinExistence type="inferred from homology"/>
<dbReference type="FunFam" id="1.10.10.10:FF:000214">
    <property type="entry name" value="Methylated-DNA--protein-cysteine methyltransferase"/>
    <property type="match status" value="1"/>
</dbReference>
<dbReference type="SMART" id="SM00342">
    <property type="entry name" value="HTH_ARAC"/>
    <property type="match status" value="1"/>
</dbReference>
<dbReference type="InterPro" id="IPR008332">
    <property type="entry name" value="MethylG_MeTrfase_N"/>
</dbReference>
<dbReference type="InterPro" id="IPR009057">
    <property type="entry name" value="Homeodomain-like_sf"/>
</dbReference>
<dbReference type="PROSITE" id="PS01124">
    <property type="entry name" value="HTH_ARAC_FAMILY_2"/>
    <property type="match status" value="1"/>
</dbReference>
<keyword evidence="9" id="KW-0234">DNA repair</keyword>
<dbReference type="InterPro" id="IPR036388">
    <property type="entry name" value="WH-like_DNA-bd_sf"/>
</dbReference>
<dbReference type="RefSeq" id="WP_109676235.1">
    <property type="nucleotide sequence ID" value="NZ_QGDT01000010.1"/>
</dbReference>
<evidence type="ECO:0000259" key="11">
    <source>
        <dbReference type="PROSITE" id="PS01124"/>
    </source>
</evidence>
<dbReference type="Pfam" id="PF01035">
    <property type="entry name" value="DNA_binding_1"/>
    <property type="match status" value="1"/>
</dbReference>
<evidence type="ECO:0000256" key="2">
    <source>
        <dbReference type="ARBA" id="ARBA00008711"/>
    </source>
</evidence>
<dbReference type="SUPFAM" id="SSF46689">
    <property type="entry name" value="Homeodomain-like"/>
    <property type="match status" value="1"/>
</dbReference>
<evidence type="ECO:0000256" key="5">
    <source>
        <dbReference type="ARBA" id="ARBA00022679"/>
    </source>
</evidence>
<dbReference type="OrthoDB" id="9802228at2"/>
<evidence type="ECO:0000256" key="1">
    <source>
        <dbReference type="ARBA" id="ARBA00001286"/>
    </source>
</evidence>
<dbReference type="SUPFAM" id="SSF53155">
    <property type="entry name" value="Methylated DNA-protein cysteine methyltransferase domain"/>
    <property type="match status" value="1"/>
</dbReference>
<keyword evidence="4 12" id="KW-0489">Methyltransferase</keyword>
<dbReference type="GO" id="GO:0003908">
    <property type="term" value="F:methylated-DNA-[protein]-cysteine S-methyltransferase activity"/>
    <property type="evidence" value="ECO:0007669"/>
    <property type="project" value="UniProtKB-EC"/>
</dbReference>
<sequence length="281" mass="31092">MSLQQNIDYQRIALAIDYIQDHFQRQPSLDEIAAHVHLSPYHFQRLFTEWAGVSPKKFLQYISLSHAKKVLSKGQATLFDAVEASGLSGTGRLHDLFVRIEAMTPGEYKNGGLNLKITYSHVDSPFGQLFVASTEKGICQISFSDSLADGLHKLNHLFPNAQLLTAAPGFHDTVQSFFRLDVQNLPQIKLHLKGTAFQLQVWQALLQIPVGELDTYGGMARQMHKPGASRAVGTAIGSNPIAYLIPCHRVIQATGLVGGYRWGPTRKQAILGWEAASRFGQ</sequence>
<name>A0A316AGA0_9BACT</name>
<dbReference type="Gene3D" id="1.10.10.60">
    <property type="entry name" value="Homeodomain-like"/>
    <property type="match status" value="1"/>
</dbReference>
<reference evidence="12 13" key="1">
    <citation type="submission" date="2018-03" db="EMBL/GenBank/DDBJ databases">
        <title>Genomic Encyclopedia of Archaeal and Bacterial Type Strains, Phase II (KMG-II): from individual species to whole genera.</title>
        <authorList>
            <person name="Goeker M."/>
        </authorList>
    </citation>
    <scope>NUCLEOTIDE SEQUENCE [LARGE SCALE GENOMIC DNA]</scope>
    <source>
        <strain evidence="12 13">DSM 100346</strain>
    </source>
</reference>
<comment type="catalytic activity">
    <reaction evidence="1">
        <text>a 4-O-methyl-thymidine in DNA + L-cysteinyl-[protein] = a thymidine in DNA + S-methyl-L-cysteinyl-[protein]</text>
        <dbReference type="Rhea" id="RHEA:53428"/>
        <dbReference type="Rhea" id="RHEA-COMP:10131"/>
        <dbReference type="Rhea" id="RHEA-COMP:10132"/>
        <dbReference type="Rhea" id="RHEA-COMP:13555"/>
        <dbReference type="Rhea" id="RHEA-COMP:13556"/>
        <dbReference type="ChEBI" id="CHEBI:29950"/>
        <dbReference type="ChEBI" id="CHEBI:82612"/>
        <dbReference type="ChEBI" id="CHEBI:137386"/>
        <dbReference type="ChEBI" id="CHEBI:137387"/>
        <dbReference type="EC" id="2.1.1.63"/>
    </reaction>
</comment>
<accession>A0A316AGA0</accession>
<dbReference type="Pfam" id="PF12833">
    <property type="entry name" value="HTH_18"/>
    <property type="match status" value="1"/>
</dbReference>
<dbReference type="Proteomes" id="UP000245880">
    <property type="component" value="Unassembled WGS sequence"/>
</dbReference>
<keyword evidence="5 12" id="KW-0808">Transferase</keyword>
<dbReference type="Gene3D" id="1.10.10.10">
    <property type="entry name" value="Winged helix-like DNA-binding domain superfamily/Winged helix DNA-binding domain"/>
    <property type="match status" value="1"/>
</dbReference>
<gene>
    <name evidence="12" type="ORF">CLV98_110127</name>
</gene>
<comment type="caution">
    <text evidence="12">The sequence shown here is derived from an EMBL/GenBank/DDBJ whole genome shotgun (WGS) entry which is preliminary data.</text>
</comment>
<organism evidence="12 13">
    <name type="scientific">Dyadobacter jejuensis</name>
    <dbReference type="NCBI Taxonomy" id="1082580"/>
    <lineage>
        <taxon>Bacteria</taxon>
        <taxon>Pseudomonadati</taxon>
        <taxon>Bacteroidota</taxon>
        <taxon>Cytophagia</taxon>
        <taxon>Cytophagales</taxon>
        <taxon>Spirosomataceae</taxon>
        <taxon>Dyadobacter</taxon>
    </lineage>
</organism>
<evidence type="ECO:0000256" key="8">
    <source>
        <dbReference type="ARBA" id="ARBA00023163"/>
    </source>
</evidence>
<comment type="catalytic activity">
    <reaction evidence="10">
        <text>a 6-O-methyl-2'-deoxyguanosine in DNA + L-cysteinyl-[protein] = S-methyl-L-cysteinyl-[protein] + a 2'-deoxyguanosine in DNA</text>
        <dbReference type="Rhea" id="RHEA:24000"/>
        <dbReference type="Rhea" id="RHEA-COMP:10131"/>
        <dbReference type="Rhea" id="RHEA-COMP:10132"/>
        <dbReference type="Rhea" id="RHEA-COMP:11367"/>
        <dbReference type="Rhea" id="RHEA-COMP:11368"/>
        <dbReference type="ChEBI" id="CHEBI:29950"/>
        <dbReference type="ChEBI" id="CHEBI:82612"/>
        <dbReference type="ChEBI" id="CHEBI:85445"/>
        <dbReference type="ChEBI" id="CHEBI:85448"/>
        <dbReference type="EC" id="2.1.1.63"/>
    </reaction>
</comment>
<keyword evidence="13" id="KW-1185">Reference proteome</keyword>
<dbReference type="Pfam" id="PF02870">
    <property type="entry name" value="Methyltransf_1N"/>
    <property type="match status" value="1"/>
</dbReference>
<dbReference type="PANTHER" id="PTHR10815">
    <property type="entry name" value="METHYLATED-DNA--PROTEIN-CYSTEINE METHYLTRANSFERASE"/>
    <property type="match status" value="1"/>
</dbReference>
<dbReference type="GO" id="GO:0043565">
    <property type="term" value="F:sequence-specific DNA binding"/>
    <property type="evidence" value="ECO:0007669"/>
    <property type="project" value="InterPro"/>
</dbReference>
<feature type="domain" description="HTH araC/xylS-type" evidence="11">
    <location>
        <begin position="13"/>
        <end position="111"/>
    </location>
</feature>